<name>A0A9D2AI00_9BACT</name>
<dbReference type="InterPro" id="IPR036005">
    <property type="entry name" value="Creatinase/aminopeptidase-like"/>
</dbReference>
<evidence type="ECO:0000313" key="13">
    <source>
        <dbReference type="Proteomes" id="UP000823964"/>
    </source>
</evidence>
<evidence type="ECO:0000256" key="1">
    <source>
        <dbReference type="ARBA" id="ARBA00001424"/>
    </source>
</evidence>
<dbReference type="Pfam" id="PF05195">
    <property type="entry name" value="AMP_N"/>
    <property type="match status" value="1"/>
</dbReference>
<feature type="domain" description="Aminopeptidase P N-terminal" evidence="11">
    <location>
        <begin position="6"/>
        <end position="141"/>
    </location>
</feature>
<dbReference type="GO" id="GO:0030145">
    <property type="term" value="F:manganese ion binding"/>
    <property type="evidence" value="ECO:0007669"/>
    <property type="project" value="InterPro"/>
</dbReference>
<keyword evidence="7" id="KW-0378">Hydrolase</keyword>
<reference evidence="12" key="2">
    <citation type="submission" date="2021-04" db="EMBL/GenBank/DDBJ databases">
        <authorList>
            <person name="Gilroy R."/>
        </authorList>
    </citation>
    <scope>NUCLEOTIDE SEQUENCE</scope>
    <source>
        <strain evidence="12">14975</strain>
    </source>
</reference>
<dbReference type="PANTHER" id="PTHR43226:SF4">
    <property type="entry name" value="XAA-PRO AMINOPEPTIDASE 3"/>
    <property type="match status" value="1"/>
</dbReference>
<dbReference type="Gene3D" id="3.90.230.10">
    <property type="entry name" value="Creatinase/methionine aminopeptidase superfamily"/>
    <property type="match status" value="1"/>
</dbReference>
<evidence type="ECO:0000256" key="8">
    <source>
        <dbReference type="ARBA" id="ARBA00023049"/>
    </source>
</evidence>
<evidence type="ECO:0000256" key="6">
    <source>
        <dbReference type="ARBA" id="ARBA00022723"/>
    </source>
</evidence>
<dbReference type="EMBL" id="DXFQ01000086">
    <property type="protein sequence ID" value="HIX19941.1"/>
    <property type="molecule type" value="Genomic_DNA"/>
</dbReference>
<dbReference type="InterPro" id="IPR052433">
    <property type="entry name" value="X-Pro_dipept-like"/>
</dbReference>
<dbReference type="InterPro" id="IPR007865">
    <property type="entry name" value="Aminopep_P_N"/>
</dbReference>
<dbReference type="SMART" id="SM01011">
    <property type="entry name" value="AMP_N"/>
    <property type="match status" value="1"/>
</dbReference>
<evidence type="ECO:0000256" key="7">
    <source>
        <dbReference type="ARBA" id="ARBA00022801"/>
    </source>
</evidence>
<dbReference type="AlphaFoldDB" id="A0A9D2AI00"/>
<accession>A0A9D2AI00</accession>
<dbReference type="InterPro" id="IPR001131">
    <property type="entry name" value="Peptidase_M24B_aminopep-P_CS"/>
</dbReference>
<evidence type="ECO:0000256" key="3">
    <source>
        <dbReference type="ARBA" id="ARBA00008766"/>
    </source>
</evidence>
<evidence type="ECO:0000256" key="10">
    <source>
        <dbReference type="RuleBase" id="RU000590"/>
    </source>
</evidence>
<keyword evidence="5" id="KW-0645">Protease</keyword>
<gene>
    <name evidence="12" type="ORF">H9862_04970</name>
</gene>
<keyword evidence="9" id="KW-0464">Manganese</keyword>
<dbReference type="Proteomes" id="UP000823964">
    <property type="component" value="Unassembled WGS sequence"/>
</dbReference>
<dbReference type="GO" id="GO:0070006">
    <property type="term" value="F:metalloaminopeptidase activity"/>
    <property type="evidence" value="ECO:0007669"/>
    <property type="project" value="InterPro"/>
</dbReference>
<evidence type="ECO:0000259" key="11">
    <source>
        <dbReference type="SMART" id="SM01011"/>
    </source>
</evidence>
<dbReference type="SUPFAM" id="SSF53092">
    <property type="entry name" value="Creatinase/prolidase N-terminal domain"/>
    <property type="match status" value="1"/>
</dbReference>
<dbReference type="Pfam" id="PF00557">
    <property type="entry name" value="Peptidase_M24"/>
    <property type="match status" value="1"/>
</dbReference>
<sequence>MRYTPMPASFHSGRRDALAAQLPAGSLVIVHANDIYPTNADGTLAHHQNANLFYLTGIDQEESVLIMIIGQGGSHQDILLLRETNERIIIWEGARLTRELATAISGISDVRWTDTYNALLAELVPSAKQIWLERDNHPRRYTYVQTRNERMAAALKASYPDAELCSLYDTLTAMRLVKQPEEIAQLREACRITGEGFTDVLRGIRPGVGEWELEADLSRAYIRRRARKFSFLPIIASGQDTCVLHYISNHKVCEDGSLILFDIGAEYGGYAGDMTRTVPTNGRFTPRQRDVYNAVLAVHRYARSIMRPGVARLDYEKQVRAFMAERLLELGLISKADIAVNPADPPAVRRYYMHGTSHSLGIDVHDVAPNNPVFAVNQVWTIEPGIYIAEEGIGVRIETDVLITADGTEDLIPNAPLDIADIERIMSEQA</sequence>
<evidence type="ECO:0000256" key="4">
    <source>
        <dbReference type="ARBA" id="ARBA00012574"/>
    </source>
</evidence>
<dbReference type="EC" id="3.4.11.9" evidence="4"/>
<dbReference type="GO" id="GO:0006508">
    <property type="term" value="P:proteolysis"/>
    <property type="evidence" value="ECO:0007669"/>
    <property type="project" value="UniProtKB-KW"/>
</dbReference>
<dbReference type="PROSITE" id="PS00491">
    <property type="entry name" value="PROLINE_PEPTIDASE"/>
    <property type="match status" value="1"/>
</dbReference>
<evidence type="ECO:0000256" key="2">
    <source>
        <dbReference type="ARBA" id="ARBA00001936"/>
    </source>
</evidence>
<evidence type="ECO:0000256" key="9">
    <source>
        <dbReference type="ARBA" id="ARBA00023211"/>
    </source>
</evidence>
<keyword evidence="12" id="KW-0031">Aminopeptidase</keyword>
<protein>
    <recommendedName>
        <fullName evidence="4">Xaa-Pro aminopeptidase</fullName>
        <ecNumber evidence="4">3.4.11.9</ecNumber>
    </recommendedName>
</protein>
<comment type="similarity">
    <text evidence="3 10">Belongs to the peptidase M24B family.</text>
</comment>
<comment type="catalytic activity">
    <reaction evidence="1">
        <text>Release of any N-terminal amino acid, including proline, that is linked to proline, even from a dipeptide or tripeptide.</text>
        <dbReference type="EC" id="3.4.11.9"/>
    </reaction>
</comment>
<dbReference type="Gene3D" id="3.40.350.10">
    <property type="entry name" value="Creatinase/prolidase N-terminal domain"/>
    <property type="match status" value="1"/>
</dbReference>
<dbReference type="PANTHER" id="PTHR43226">
    <property type="entry name" value="XAA-PRO AMINOPEPTIDASE 3"/>
    <property type="match status" value="1"/>
</dbReference>
<keyword evidence="6 10" id="KW-0479">Metal-binding</keyword>
<keyword evidence="8" id="KW-0482">Metalloprotease</keyword>
<proteinExistence type="inferred from homology"/>
<comment type="caution">
    <text evidence="12">The sequence shown here is derived from an EMBL/GenBank/DDBJ whole genome shotgun (WGS) entry which is preliminary data.</text>
</comment>
<organism evidence="12 13">
    <name type="scientific">Candidatus Akkermansia intestinigallinarum</name>
    <dbReference type="NCBI Taxonomy" id="2838431"/>
    <lineage>
        <taxon>Bacteria</taxon>
        <taxon>Pseudomonadati</taxon>
        <taxon>Verrucomicrobiota</taxon>
        <taxon>Verrucomicrobiia</taxon>
        <taxon>Verrucomicrobiales</taxon>
        <taxon>Akkermansiaceae</taxon>
        <taxon>Akkermansia</taxon>
    </lineage>
</organism>
<comment type="cofactor">
    <cofactor evidence="2">
        <name>Mn(2+)</name>
        <dbReference type="ChEBI" id="CHEBI:29035"/>
    </cofactor>
</comment>
<evidence type="ECO:0000256" key="5">
    <source>
        <dbReference type="ARBA" id="ARBA00022670"/>
    </source>
</evidence>
<dbReference type="SUPFAM" id="SSF55920">
    <property type="entry name" value="Creatinase/aminopeptidase"/>
    <property type="match status" value="1"/>
</dbReference>
<evidence type="ECO:0000313" key="12">
    <source>
        <dbReference type="EMBL" id="HIX19941.1"/>
    </source>
</evidence>
<dbReference type="InterPro" id="IPR029149">
    <property type="entry name" value="Creatin/AminoP/Spt16_N"/>
</dbReference>
<reference evidence="12" key="1">
    <citation type="journal article" date="2021" name="PeerJ">
        <title>Extensive microbial diversity within the chicken gut microbiome revealed by metagenomics and culture.</title>
        <authorList>
            <person name="Gilroy R."/>
            <person name="Ravi A."/>
            <person name="Getino M."/>
            <person name="Pursley I."/>
            <person name="Horton D.L."/>
            <person name="Alikhan N.F."/>
            <person name="Baker D."/>
            <person name="Gharbi K."/>
            <person name="Hall N."/>
            <person name="Watson M."/>
            <person name="Adriaenssens E.M."/>
            <person name="Foster-Nyarko E."/>
            <person name="Jarju S."/>
            <person name="Secka A."/>
            <person name="Antonio M."/>
            <person name="Oren A."/>
            <person name="Chaudhuri R.R."/>
            <person name="La Ragione R."/>
            <person name="Hildebrand F."/>
            <person name="Pallen M.J."/>
        </authorList>
    </citation>
    <scope>NUCLEOTIDE SEQUENCE</scope>
    <source>
        <strain evidence="12">14975</strain>
    </source>
</reference>
<dbReference type="InterPro" id="IPR000994">
    <property type="entry name" value="Pept_M24"/>
</dbReference>